<evidence type="ECO:0000256" key="8">
    <source>
        <dbReference type="ARBA" id="ARBA00023210"/>
    </source>
</evidence>
<evidence type="ECO:0000256" key="7">
    <source>
        <dbReference type="ARBA" id="ARBA00023134"/>
    </source>
</evidence>
<dbReference type="GO" id="GO:0005525">
    <property type="term" value="F:GTP binding"/>
    <property type="evidence" value="ECO:0007669"/>
    <property type="project" value="UniProtKB-UniRule"/>
</dbReference>
<keyword evidence="6" id="KW-0460">Magnesium</keyword>
<evidence type="ECO:0000256" key="2">
    <source>
        <dbReference type="ARBA" id="ARBA00009638"/>
    </source>
</evidence>
<keyword evidence="9 10" id="KW-0131">Cell cycle</keyword>
<dbReference type="Pfam" id="PF01926">
    <property type="entry name" value="MMR_HSR1"/>
    <property type="match status" value="1"/>
</dbReference>
<reference evidence="12" key="2">
    <citation type="journal article" date="2021" name="PeerJ">
        <title>Extensive microbial diversity within the chicken gut microbiome revealed by metagenomics and culture.</title>
        <authorList>
            <person name="Gilroy R."/>
            <person name="Ravi A."/>
            <person name="Getino M."/>
            <person name="Pursley I."/>
            <person name="Horton D.L."/>
            <person name="Alikhan N.F."/>
            <person name="Baker D."/>
            <person name="Gharbi K."/>
            <person name="Hall N."/>
            <person name="Watson M."/>
            <person name="Adriaenssens E.M."/>
            <person name="Foster-Nyarko E."/>
            <person name="Jarju S."/>
            <person name="Secka A."/>
            <person name="Antonio M."/>
            <person name="Oren A."/>
            <person name="Chaudhuri R.R."/>
            <person name="La Ragione R."/>
            <person name="Hildebrand F."/>
            <person name="Pallen M.J."/>
        </authorList>
    </citation>
    <scope>NUCLEOTIDE SEQUENCE</scope>
    <source>
        <strain evidence="12">CHK191-8634</strain>
    </source>
</reference>
<dbReference type="InterPro" id="IPR027417">
    <property type="entry name" value="P-loop_NTPase"/>
</dbReference>
<comment type="cofactor">
    <cofactor evidence="1">
        <name>Mg(2+)</name>
        <dbReference type="ChEBI" id="CHEBI:18420"/>
    </cofactor>
</comment>
<dbReference type="HAMAP" id="MF_00321">
    <property type="entry name" value="GTPase_EngB"/>
    <property type="match status" value="1"/>
</dbReference>
<gene>
    <name evidence="10" type="primary">engB</name>
    <name evidence="12" type="ORF">IAB67_08545</name>
</gene>
<evidence type="ECO:0000259" key="11">
    <source>
        <dbReference type="PROSITE" id="PS51706"/>
    </source>
</evidence>
<dbReference type="InterPro" id="IPR005225">
    <property type="entry name" value="Small_GTP-bd"/>
</dbReference>
<dbReference type="PANTHER" id="PTHR11649">
    <property type="entry name" value="MSS1/TRME-RELATED GTP-BINDING PROTEIN"/>
    <property type="match status" value="1"/>
</dbReference>
<dbReference type="EMBL" id="DVMR01000063">
    <property type="protein sequence ID" value="HIU44327.1"/>
    <property type="molecule type" value="Genomic_DNA"/>
</dbReference>
<dbReference type="CDD" id="cd01876">
    <property type="entry name" value="YihA_EngB"/>
    <property type="match status" value="1"/>
</dbReference>
<evidence type="ECO:0000256" key="4">
    <source>
        <dbReference type="ARBA" id="ARBA00022723"/>
    </source>
</evidence>
<evidence type="ECO:0000313" key="12">
    <source>
        <dbReference type="EMBL" id="HIU44327.1"/>
    </source>
</evidence>
<keyword evidence="7 10" id="KW-0342">GTP-binding</keyword>
<evidence type="ECO:0000256" key="5">
    <source>
        <dbReference type="ARBA" id="ARBA00022741"/>
    </source>
</evidence>
<proteinExistence type="inferred from homology"/>
<dbReference type="InterPro" id="IPR030393">
    <property type="entry name" value="G_ENGB_dom"/>
</dbReference>
<dbReference type="GO" id="GO:0005829">
    <property type="term" value="C:cytosol"/>
    <property type="evidence" value="ECO:0007669"/>
    <property type="project" value="TreeGrafter"/>
</dbReference>
<keyword evidence="4" id="KW-0479">Metal-binding</keyword>
<evidence type="ECO:0000256" key="6">
    <source>
        <dbReference type="ARBA" id="ARBA00022842"/>
    </source>
</evidence>
<dbReference type="AlphaFoldDB" id="A0A9D1LM03"/>
<dbReference type="Gene3D" id="3.40.50.300">
    <property type="entry name" value="P-loop containing nucleotide triphosphate hydrolases"/>
    <property type="match status" value="1"/>
</dbReference>
<keyword evidence="3 10" id="KW-0132">Cell division</keyword>
<dbReference type="NCBIfam" id="TIGR03598">
    <property type="entry name" value="GTPase_YsxC"/>
    <property type="match status" value="1"/>
</dbReference>
<dbReference type="NCBIfam" id="TIGR00231">
    <property type="entry name" value="small_GTP"/>
    <property type="match status" value="1"/>
</dbReference>
<dbReference type="SUPFAM" id="SSF52540">
    <property type="entry name" value="P-loop containing nucleoside triphosphate hydrolases"/>
    <property type="match status" value="1"/>
</dbReference>
<comment type="function">
    <text evidence="10">Necessary for normal cell division and for the maintenance of normal septation.</text>
</comment>
<comment type="caution">
    <text evidence="12">The sequence shown here is derived from an EMBL/GenBank/DDBJ whole genome shotgun (WGS) entry which is preliminary data.</text>
</comment>
<keyword evidence="8 10" id="KW-0717">Septation</keyword>
<dbReference type="InterPro" id="IPR019987">
    <property type="entry name" value="GTP-bd_ribosome_bio_YsxC"/>
</dbReference>
<dbReference type="InterPro" id="IPR006073">
    <property type="entry name" value="GTP-bd"/>
</dbReference>
<dbReference type="GO" id="GO:0000917">
    <property type="term" value="P:division septum assembly"/>
    <property type="evidence" value="ECO:0007669"/>
    <property type="project" value="UniProtKB-KW"/>
</dbReference>
<organism evidence="12 13">
    <name type="scientific">Candidatus Ventrousia excrementavium</name>
    <dbReference type="NCBI Taxonomy" id="2840961"/>
    <lineage>
        <taxon>Bacteria</taxon>
        <taxon>Bacillati</taxon>
        <taxon>Bacillota</taxon>
        <taxon>Clostridia</taxon>
        <taxon>Eubacteriales</taxon>
        <taxon>Clostridiaceae</taxon>
        <taxon>Clostridiaceae incertae sedis</taxon>
        <taxon>Candidatus Ventrousia</taxon>
    </lineage>
</organism>
<name>A0A9D1LM03_9CLOT</name>
<comment type="similarity">
    <text evidence="2 10">Belongs to the TRAFAC class TrmE-Era-EngA-EngB-Septin-like GTPase superfamily. EngB GTPase family.</text>
</comment>
<reference evidence="12" key="1">
    <citation type="submission" date="2020-10" db="EMBL/GenBank/DDBJ databases">
        <authorList>
            <person name="Gilroy R."/>
        </authorList>
    </citation>
    <scope>NUCLEOTIDE SEQUENCE</scope>
    <source>
        <strain evidence="12">CHK191-8634</strain>
    </source>
</reference>
<dbReference type="GO" id="GO:0046872">
    <property type="term" value="F:metal ion binding"/>
    <property type="evidence" value="ECO:0007669"/>
    <property type="project" value="UniProtKB-KW"/>
</dbReference>
<evidence type="ECO:0000256" key="9">
    <source>
        <dbReference type="ARBA" id="ARBA00023306"/>
    </source>
</evidence>
<sequence>MILRNAQFVRSAADPSGFPGDGRPRVVFAGRSNVGKSSTINSLVGRKGFARVSASPGKTVFVNLFLAENRLWLVDLPGYGYSKTSAREKERYSALIDAYLHADMKNIHRFMLIVDIRHEPTADDRLMAEWAQSYGLPLAVIANKADKLKPSQVAGQLSVVRSVLDLPESVPIIAFSAEKHTGRDEVIKEIFSGMGE</sequence>
<evidence type="ECO:0000256" key="3">
    <source>
        <dbReference type="ARBA" id="ARBA00022618"/>
    </source>
</evidence>
<protein>
    <recommendedName>
        <fullName evidence="10">Probable GTP-binding protein EngB</fullName>
    </recommendedName>
</protein>
<accession>A0A9D1LM03</accession>
<feature type="domain" description="EngB-type G" evidence="11">
    <location>
        <begin position="22"/>
        <end position="196"/>
    </location>
</feature>
<dbReference type="PANTHER" id="PTHR11649:SF13">
    <property type="entry name" value="ENGB-TYPE G DOMAIN-CONTAINING PROTEIN"/>
    <property type="match status" value="1"/>
</dbReference>
<keyword evidence="5 10" id="KW-0547">Nucleotide-binding</keyword>
<evidence type="ECO:0000256" key="1">
    <source>
        <dbReference type="ARBA" id="ARBA00001946"/>
    </source>
</evidence>
<evidence type="ECO:0000256" key="10">
    <source>
        <dbReference type="HAMAP-Rule" id="MF_00321"/>
    </source>
</evidence>
<evidence type="ECO:0000313" key="13">
    <source>
        <dbReference type="Proteomes" id="UP000824073"/>
    </source>
</evidence>
<dbReference type="Proteomes" id="UP000824073">
    <property type="component" value="Unassembled WGS sequence"/>
</dbReference>
<dbReference type="PROSITE" id="PS51706">
    <property type="entry name" value="G_ENGB"/>
    <property type="match status" value="1"/>
</dbReference>